<evidence type="ECO:0000313" key="1">
    <source>
        <dbReference type="EMBL" id="PWB09773.1"/>
    </source>
</evidence>
<name>A0A2V1J2I1_9BACT</name>
<dbReference type="RefSeq" id="WP_107034825.1">
    <property type="nucleotide sequence ID" value="NZ_CAOLHR010000015.1"/>
</dbReference>
<protein>
    <submittedName>
        <fullName evidence="1">Uncharacterized protein</fullName>
    </submittedName>
</protein>
<keyword evidence="2" id="KW-1185">Reference proteome</keyword>
<dbReference type="AlphaFoldDB" id="A0A2V1J2I1"/>
<proteinExistence type="predicted"/>
<dbReference type="Proteomes" id="UP000244925">
    <property type="component" value="Unassembled WGS sequence"/>
</dbReference>
<sequence length="94" mass="10988">MEKNTIDAHKQSTDPKPWKGYTIDELRYQQAYTAVRMQIDRQKLMSTASQMKGGMSTFKGAGLIGRLLSNLSYIDYAFMAFRIGRQVFRLFRRR</sequence>
<reference evidence="2" key="1">
    <citation type="submission" date="2018-02" db="EMBL/GenBank/DDBJ databases">
        <authorList>
            <person name="Clavel T."/>
            <person name="Strowig T."/>
        </authorList>
    </citation>
    <scope>NUCLEOTIDE SEQUENCE [LARGE SCALE GENOMIC DNA]</scope>
    <source>
        <strain evidence="2">DSM 100764</strain>
    </source>
</reference>
<comment type="caution">
    <text evidence="1">The sequence shown here is derived from an EMBL/GenBank/DDBJ whole genome shotgun (WGS) entry which is preliminary data.</text>
</comment>
<accession>A0A2V1J2I1</accession>
<dbReference type="GeneID" id="93424295"/>
<evidence type="ECO:0000313" key="2">
    <source>
        <dbReference type="Proteomes" id="UP000244925"/>
    </source>
</evidence>
<dbReference type="EMBL" id="PUBV01000001">
    <property type="protein sequence ID" value="PWB09773.1"/>
    <property type="molecule type" value="Genomic_DNA"/>
</dbReference>
<gene>
    <name evidence="1" type="ORF">C5O25_00780</name>
</gene>
<organism evidence="1 2">
    <name type="scientific">Paramuribaculum intestinale</name>
    <dbReference type="NCBI Taxonomy" id="2094151"/>
    <lineage>
        <taxon>Bacteria</taxon>
        <taxon>Pseudomonadati</taxon>
        <taxon>Bacteroidota</taxon>
        <taxon>Bacteroidia</taxon>
        <taxon>Bacteroidales</taxon>
        <taxon>Muribaculaceae</taxon>
        <taxon>Paramuribaculum</taxon>
    </lineage>
</organism>